<proteinExistence type="predicted"/>
<organism evidence="1 2">
    <name type="scientific">Chironomus riparius</name>
    <dbReference type="NCBI Taxonomy" id="315576"/>
    <lineage>
        <taxon>Eukaryota</taxon>
        <taxon>Metazoa</taxon>
        <taxon>Ecdysozoa</taxon>
        <taxon>Arthropoda</taxon>
        <taxon>Hexapoda</taxon>
        <taxon>Insecta</taxon>
        <taxon>Pterygota</taxon>
        <taxon>Neoptera</taxon>
        <taxon>Endopterygota</taxon>
        <taxon>Diptera</taxon>
        <taxon>Nematocera</taxon>
        <taxon>Chironomoidea</taxon>
        <taxon>Chironomidae</taxon>
        <taxon>Chironominae</taxon>
        <taxon>Chironomus</taxon>
    </lineage>
</organism>
<dbReference type="EMBL" id="OU895877">
    <property type="protein sequence ID" value="CAG9801624.1"/>
    <property type="molecule type" value="Genomic_DNA"/>
</dbReference>
<accession>A0A9N9RRG6</accession>
<evidence type="ECO:0000313" key="2">
    <source>
        <dbReference type="Proteomes" id="UP001153620"/>
    </source>
</evidence>
<sequence>MAGTSFGGGLSNCGQLNNAFLTLLQASEEKIERFLGYTNYTITFYPAMANSSIIFYFCELNVTTSILATRLSQFTGLNFEYIFDILIGLINPPFESPLDCIESELMSYYFFTQNIKENIIPIFKSQVEESPINSNSSCNATIQYVSYYYQAAKSLIAMKKEINILDAAAFNIIGLRDLYIGYTNNIFTCQRNSLIGRTVDLLNGSENVIRAYLLNETSILPPPYSCVQGIIDSSANQMNDHIIEFSNSLIDPSPRCEFFLSQFITYQSIWSSYITNLTIFALSNAVKNPVLIPSFEVEFSCELNIMIIFAANATNFFSGVDSDKIYDILNGVINAPFEKPLDCVENYLISMQNKIAGLRKSFISQLQQLAVQSTANTSSCEATYSSLASYVSVMVSIISSKGPYVNYGLNEFARINFDSLYLDSMATMLNCVPNILGAYIGSALNGISNAVAAYSSGQTSRLPYPFSCVKVLINIYSSLLNQAIVGFSTNQPINLLIPDISKYQG</sequence>
<name>A0A9N9RRG6_9DIPT</name>
<dbReference type="Proteomes" id="UP001153620">
    <property type="component" value="Chromosome 1"/>
</dbReference>
<reference evidence="1" key="1">
    <citation type="submission" date="2022-01" db="EMBL/GenBank/DDBJ databases">
        <authorList>
            <person name="King R."/>
        </authorList>
    </citation>
    <scope>NUCLEOTIDE SEQUENCE</scope>
</reference>
<keyword evidence="2" id="KW-1185">Reference proteome</keyword>
<reference evidence="1" key="2">
    <citation type="submission" date="2022-10" db="EMBL/GenBank/DDBJ databases">
        <authorList>
            <consortium name="ENA_rothamsted_submissions"/>
            <consortium name="culmorum"/>
            <person name="King R."/>
        </authorList>
    </citation>
    <scope>NUCLEOTIDE SEQUENCE</scope>
</reference>
<protein>
    <submittedName>
        <fullName evidence="1">Uncharacterized protein</fullName>
    </submittedName>
</protein>
<dbReference type="AlphaFoldDB" id="A0A9N9RRG6"/>
<evidence type="ECO:0000313" key="1">
    <source>
        <dbReference type="EMBL" id="CAG9801624.1"/>
    </source>
</evidence>
<gene>
    <name evidence="1" type="ORF">CHIRRI_LOCUS4547</name>
</gene>